<evidence type="ECO:0000256" key="4">
    <source>
        <dbReference type="ARBA" id="ARBA00022825"/>
    </source>
</evidence>
<evidence type="ECO:0000259" key="5">
    <source>
        <dbReference type="Pfam" id="PF01343"/>
    </source>
</evidence>
<reference evidence="6" key="1">
    <citation type="journal article" date="2019" name="Plant J.">
        <title>Chlorella vulgaris genome assembly and annotation reveals the molecular basis for metabolic acclimation to high light conditions.</title>
        <authorList>
            <person name="Cecchin M."/>
            <person name="Marcolungo L."/>
            <person name="Rossato M."/>
            <person name="Girolomoni L."/>
            <person name="Cosentino E."/>
            <person name="Cuine S."/>
            <person name="Li-Beisson Y."/>
            <person name="Delledonne M."/>
            <person name="Ballottari M."/>
        </authorList>
    </citation>
    <scope>NUCLEOTIDE SEQUENCE</scope>
    <source>
        <strain evidence="6">211/11P</strain>
    </source>
</reference>
<reference evidence="6" key="2">
    <citation type="submission" date="2020-11" db="EMBL/GenBank/DDBJ databases">
        <authorList>
            <person name="Cecchin M."/>
            <person name="Marcolungo L."/>
            <person name="Rossato M."/>
            <person name="Girolomoni L."/>
            <person name="Cosentino E."/>
            <person name="Cuine S."/>
            <person name="Li-Beisson Y."/>
            <person name="Delledonne M."/>
            <person name="Ballottari M."/>
        </authorList>
    </citation>
    <scope>NUCLEOTIDE SEQUENCE</scope>
    <source>
        <strain evidence="6">211/11P</strain>
        <tissue evidence="6">Whole cell</tissue>
    </source>
</reference>
<gene>
    <name evidence="6" type="ORF">D9Q98_006424</name>
</gene>
<proteinExistence type="inferred from homology"/>
<organism evidence="6 7">
    <name type="scientific">Chlorella vulgaris</name>
    <name type="common">Green alga</name>
    <dbReference type="NCBI Taxonomy" id="3077"/>
    <lineage>
        <taxon>Eukaryota</taxon>
        <taxon>Viridiplantae</taxon>
        <taxon>Chlorophyta</taxon>
        <taxon>core chlorophytes</taxon>
        <taxon>Trebouxiophyceae</taxon>
        <taxon>Chlorellales</taxon>
        <taxon>Chlorellaceae</taxon>
        <taxon>Chlorella clade</taxon>
        <taxon>Chlorella</taxon>
    </lineage>
</organism>
<dbReference type="Proteomes" id="UP001055712">
    <property type="component" value="Unassembled WGS sequence"/>
</dbReference>
<evidence type="ECO:0000313" key="7">
    <source>
        <dbReference type="Proteomes" id="UP001055712"/>
    </source>
</evidence>
<sequence length="338" mass="35979">MNRLARWSVMGRKDYNEALVTVVKLSGVLQAFTGPARAPQARRLLNLDRVEKWFARAFTKGLKPAACAVVINSPGGSPVQSDLIYGLIRRLSKSSGIPVYTFAEDVAASGGYWLMCAGDKSYALETSLVGSIGVISATFGATEAAKRLGIERRVFTAGEAKMQLDPFLPVQPEQEARLRDLMEDLHEAFKERVRGSRGERLAAGKDDELFSGRAWTGRQALKLGLVDGLGDMRSVMQGQFGDKARFLTCSEQPAPGLRDLFGLGSILRGGAASGDSSGAHSGGLAGGSRAHGLVDRVAAGVAGAGGGDAAYSACRSVIEAALDEAEQRAYWERFKVHV</sequence>
<evidence type="ECO:0000313" key="6">
    <source>
        <dbReference type="EMBL" id="KAI3428038.1"/>
    </source>
</evidence>
<dbReference type="InterPro" id="IPR047272">
    <property type="entry name" value="S49_SppA_C"/>
</dbReference>
<dbReference type="SUPFAM" id="SSF52096">
    <property type="entry name" value="ClpP/crotonase"/>
    <property type="match status" value="1"/>
</dbReference>
<dbReference type="PANTHER" id="PTHR42987">
    <property type="entry name" value="PEPTIDASE S49"/>
    <property type="match status" value="1"/>
</dbReference>
<dbReference type="Pfam" id="PF01343">
    <property type="entry name" value="Peptidase_S49"/>
    <property type="match status" value="1"/>
</dbReference>
<feature type="domain" description="Peptidase S49" evidence="5">
    <location>
        <begin position="93"/>
        <end position="236"/>
    </location>
</feature>
<keyword evidence="4" id="KW-0720">Serine protease</keyword>
<dbReference type="AlphaFoldDB" id="A0A9D4YV21"/>
<dbReference type="CDD" id="cd07023">
    <property type="entry name" value="S49_Sppa_N_C"/>
    <property type="match status" value="1"/>
</dbReference>
<dbReference type="GO" id="GO:0006508">
    <property type="term" value="P:proteolysis"/>
    <property type="evidence" value="ECO:0007669"/>
    <property type="project" value="UniProtKB-KW"/>
</dbReference>
<evidence type="ECO:0000256" key="3">
    <source>
        <dbReference type="ARBA" id="ARBA00022801"/>
    </source>
</evidence>
<keyword evidence="2" id="KW-0645">Protease</keyword>
<accession>A0A9D4YV21</accession>
<dbReference type="InterPro" id="IPR002142">
    <property type="entry name" value="Peptidase_S49"/>
</dbReference>
<dbReference type="EMBL" id="SIDB01000009">
    <property type="protein sequence ID" value="KAI3428038.1"/>
    <property type="molecule type" value="Genomic_DNA"/>
</dbReference>
<evidence type="ECO:0000256" key="2">
    <source>
        <dbReference type="ARBA" id="ARBA00022670"/>
    </source>
</evidence>
<dbReference type="Gene3D" id="6.20.330.10">
    <property type="match status" value="1"/>
</dbReference>
<comment type="caution">
    <text evidence="6">The sequence shown here is derived from an EMBL/GenBank/DDBJ whole genome shotgun (WGS) entry which is preliminary data.</text>
</comment>
<protein>
    <recommendedName>
        <fullName evidence="5">Peptidase S49 domain-containing protein</fullName>
    </recommendedName>
</protein>
<dbReference type="InterPro" id="IPR029045">
    <property type="entry name" value="ClpP/crotonase-like_dom_sf"/>
</dbReference>
<keyword evidence="7" id="KW-1185">Reference proteome</keyword>
<dbReference type="Gene3D" id="3.90.226.10">
    <property type="entry name" value="2-enoyl-CoA Hydratase, Chain A, domain 1"/>
    <property type="match status" value="1"/>
</dbReference>
<comment type="similarity">
    <text evidence="1">Belongs to the peptidase S49 family.</text>
</comment>
<name>A0A9D4YV21_CHLVU</name>
<dbReference type="GO" id="GO:0008236">
    <property type="term" value="F:serine-type peptidase activity"/>
    <property type="evidence" value="ECO:0007669"/>
    <property type="project" value="UniProtKB-KW"/>
</dbReference>
<dbReference type="OrthoDB" id="284461at2759"/>
<evidence type="ECO:0000256" key="1">
    <source>
        <dbReference type="ARBA" id="ARBA00008683"/>
    </source>
</evidence>
<keyword evidence="3" id="KW-0378">Hydrolase</keyword>
<dbReference type="PANTHER" id="PTHR42987:SF8">
    <property type="entry name" value="PROTEINASE"/>
    <property type="match status" value="1"/>
</dbReference>